<dbReference type="InterPro" id="IPR052648">
    <property type="entry name" value="Ser-tRNA(Sec)_kinase"/>
</dbReference>
<dbReference type="VEuPathDB" id="TriTrypDB:ECC02_000538"/>
<dbReference type="Gene3D" id="3.40.50.300">
    <property type="entry name" value="P-loop containing nucleotide triphosphate hydrolases"/>
    <property type="match status" value="1"/>
</dbReference>
<dbReference type="CDD" id="cd02019">
    <property type="entry name" value="NK"/>
    <property type="match status" value="1"/>
</dbReference>
<dbReference type="VEuPathDB" id="TriTrypDB:TCSYLVIO_004715"/>
<dbReference type="AlphaFoldDB" id="A0A2V2VR90"/>
<dbReference type="Proteomes" id="UP000246121">
    <property type="component" value="Unassembled WGS sequence"/>
</dbReference>
<accession>A0A2V2VR90</accession>
<dbReference type="GO" id="GO:0000049">
    <property type="term" value="F:tRNA binding"/>
    <property type="evidence" value="ECO:0007669"/>
    <property type="project" value="TreeGrafter"/>
</dbReference>
<dbReference type="VEuPathDB" id="TriTrypDB:BCY84_11239"/>
<evidence type="ECO:0000313" key="1">
    <source>
        <dbReference type="EMBL" id="PWU97768.1"/>
    </source>
</evidence>
<sequence>MRICLVLLSGLPGAGKTTLSLAIQRLSEQVTTEGERSNSSHGGVVEAVLELDTFISSYEERDRTQRNGSNFSPEAWRRACNEVREATFQRIRQCLLNPEKKRGRNMSSTTTRFVFLVDTLPYRSMRASYWKLCRELGKEQFQHKLERDEVMNKCDGRVPLDAVFVNMVEIRLNTPIEICLERNERRTETPQYIPPHVIKNMGGSFDVGVDTSAKFSADDNCWVVSPRQASTPWPVIWLEDVKTNCCLPPAALAQKLLERLHSPEVMGELEKQGASFFEAEVKRRERERCDHDQPQEGDAAKASRSDWLHQVDLRLRAVVQQCMKEFKKSGKLLPGTGALVSKCREEQYAQVKAMLACRQDDEAFDARKETLLHDLLLEFERRLLAL</sequence>
<dbReference type="SUPFAM" id="SSF52540">
    <property type="entry name" value="P-loop containing nucleoside triphosphate hydrolases"/>
    <property type="match status" value="1"/>
</dbReference>
<protein>
    <recommendedName>
        <fullName evidence="3">L-seryl-tRNA(Sec) kinase</fullName>
    </recommendedName>
</protein>
<dbReference type="VEuPathDB" id="TriTrypDB:TcG_04172"/>
<dbReference type="VEuPathDB" id="TriTrypDB:TCDM_03522"/>
<dbReference type="PANTHER" id="PTHR20873">
    <property type="entry name" value="L-SERYL-TRNA(SEC) KINASE"/>
    <property type="match status" value="1"/>
</dbReference>
<dbReference type="VEuPathDB" id="TriTrypDB:TcCLB.509799.70"/>
<dbReference type="VEuPathDB" id="TriTrypDB:TcCL_NonESM12494"/>
<evidence type="ECO:0008006" key="3">
    <source>
        <dbReference type="Google" id="ProtNLM"/>
    </source>
</evidence>
<dbReference type="GO" id="GO:0016301">
    <property type="term" value="F:kinase activity"/>
    <property type="evidence" value="ECO:0007669"/>
    <property type="project" value="TreeGrafter"/>
</dbReference>
<dbReference type="VEuPathDB" id="TriTrypDB:TcBrA4_0013630"/>
<dbReference type="VEuPathDB" id="TriTrypDB:TcCLB.504137.120"/>
<dbReference type="EMBL" id="PRFA01000014">
    <property type="protein sequence ID" value="PWU97768.1"/>
    <property type="molecule type" value="Genomic_DNA"/>
</dbReference>
<evidence type="ECO:0000313" key="2">
    <source>
        <dbReference type="Proteomes" id="UP000246121"/>
    </source>
</evidence>
<gene>
    <name evidence="1" type="ORF">C4B63_14g108</name>
</gene>
<reference evidence="1 2" key="1">
    <citation type="journal article" date="2018" name="Microb. Genom.">
        <title>Expanding an expanded genome: long-read sequencing of Trypanosoma cruzi.</title>
        <authorList>
            <person name="Berna L."/>
            <person name="Rodriguez M."/>
            <person name="Chiribao M.L."/>
            <person name="Parodi-Talice A."/>
            <person name="Pita S."/>
            <person name="Rijo G."/>
            <person name="Alvarez-Valin F."/>
            <person name="Robello C."/>
        </authorList>
    </citation>
    <scope>NUCLEOTIDE SEQUENCE [LARGE SCALE GENOMIC DNA]</scope>
    <source>
        <strain evidence="1 2">Dm28c</strain>
    </source>
</reference>
<dbReference type="VEuPathDB" id="TriTrypDB:Tc_MARK_3501"/>
<comment type="caution">
    <text evidence="1">The sequence shown here is derived from an EMBL/GenBank/DDBJ whole genome shotgun (WGS) entry which is preliminary data.</text>
</comment>
<dbReference type="InterPro" id="IPR027417">
    <property type="entry name" value="P-loop_NTPase"/>
</dbReference>
<dbReference type="PANTHER" id="PTHR20873:SF0">
    <property type="entry name" value="L-SERYL-TRNA(SEC) KINASE"/>
    <property type="match status" value="1"/>
</dbReference>
<proteinExistence type="predicted"/>
<name>A0A2V2VR90_TRYCR</name>
<dbReference type="VEuPathDB" id="TriTrypDB:C3747_19g108"/>
<dbReference type="VEuPathDB" id="TriTrypDB:C4B63_14g108"/>
<organism evidence="1 2">
    <name type="scientific">Trypanosoma cruzi</name>
    <dbReference type="NCBI Taxonomy" id="5693"/>
    <lineage>
        <taxon>Eukaryota</taxon>
        <taxon>Discoba</taxon>
        <taxon>Euglenozoa</taxon>
        <taxon>Kinetoplastea</taxon>
        <taxon>Metakinetoplastina</taxon>
        <taxon>Trypanosomatida</taxon>
        <taxon>Trypanosomatidae</taxon>
        <taxon>Trypanosoma</taxon>
        <taxon>Schizotrypanum</taxon>
    </lineage>
</organism>